<evidence type="ECO:0000313" key="3">
    <source>
        <dbReference type="Proteomes" id="UP000005019"/>
    </source>
</evidence>
<dbReference type="Proteomes" id="UP000005019">
    <property type="component" value="Unassembled WGS sequence"/>
</dbReference>
<evidence type="ECO:0008006" key="4">
    <source>
        <dbReference type="Google" id="ProtNLM"/>
    </source>
</evidence>
<comment type="caution">
    <text evidence="2">The sequence shown here is derived from an EMBL/GenBank/DDBJ whole genome shotgun (WGS) entry which is preliminary data.</text>
</comment>
<feature type="transmembrane region" description="Helical" evidence="1">
    <location>
        <begin position="79"/>
        <end position="99"/>
    </location>
</feature>
<dbReference type="RefSeq" id="WP_008057967.1">
    <property type="nucleotide sequence ID" value="NZ_AFHG01000028.1"/>
</dbReference>
<gene>
    <name evidence="2" type="ORF">METUNv1_00216</name>
</gene>
<keyword evidence="3" id="KW-1185">Reference proteome</keyword>
<keyword evidence="1" id="KW-0812">Transmembrane</keyword>
<feature type="transmembrane region" description="Helical" evidence="1">
    <location>
        <begin position="119"/>
        <end position="138"/>
    </location>
</feature>
<reference evidence="2 3" key="1">
    <citation type="journal article" date="2011" name="J. Bacteriol.">
        <title>Genome sequence of Methyloversatilis universalis FAM5T, a methylotrophic representative of the order Rhodocyclales.</title>
        <authorList>
            <person name="Kittichotirat W."/>
            <person name="Good N.M."/>
            <person name="Hall R."/>
            <person name="Bringel F."/>
            <person name="Lajus A."/>
            <person name="Medigue C."/>
            <person name="Smalley N.E."/>
            <person name="Beck D."/>
            <person name="Bumgarner R."/>
            <person name="Vuilleumier S."/>
            <person name="Kalyuzhnaya M.G."/>
        </authorList>
    </citation>
    <scope>NUCLEOTIDE SEQUENCE [LARGE SCALE GENOMIC DNA]</scope>
    <source>
        <strain evidence="3">ATCC BAA-1314 / JCM 13912 / FAM5</strain>
    </source>
</reference>
<dbReference type="OrthoDB" id="7062390at2"/>
<evidence type="ECO:0000313" key="2">
    <source>
        <dbReference type="EMBL" id="EGK73585.1"/>
    </source>
</evidence>
<protein>
    <recommendedName>
        <fullName evidence="4">Transmembrane protein</fullName>
    </recommendedName>
</protein>
<dbReference type="eggNOG" id="ENOG50334EK">
    <property type="taxonomic scope" value="Bacteria"/>
</dbReference>
<dbReference type="STRING" id="1000565.METUNv1_00216"/>
<dbReference type="EMBL" id="AFHG01000028">
    <property type="protein sequence ID" value="EGK73585.1"/>
    <property type="molecule type" value="Genomic_DNA"/>
</dbReference>
<accession>F5R7K8</accession>
<evidence type="ECO:0000256" key="1">
    <source>
        <dbReference type="SAM" id="Phobius"/>
    </source>
</evidence>
<sequence length="192" mass="20821">MESEEVIAELRKQLDHVEAQGAKDVQVSALRSYLAAIEKDAGASQAYRRQQHEGMLAHYSAKNEHSIEMLKAVLEAGKSALQSLLVINGGAVVALLGVFSSLAGREGGALLARYLSLPLLQFGFGVLVAALGFAFRYFSQALYSEGNTDNDSYRKAGDWFRYAAIASAVSGYMLFGFAVVNAYHAVVWSFSR</sequence>
<proteinExistence type="predicted"/>
<name>F5R7K8_METUF</name>
<organism evidence="2 3">
    <name type="scientific">Methyloversatilis universalis (strain ATCC BAA-1314 / DSM 25237 / JCM 13912 / CCUG 52030 / FAM5)</name>
    <dbReference type="NCBI Taxonomy" id="1000565"/>
    <lineage>
        <taxon>Bacteria</taxon>
        <taxon>Pseudomonadati</taxon>
        <taxon>Pseudomonadota</taxon>
        <taxon>Betaproteobacteria</taxon>
        <taxon>Nitrosomonadales</taxon>
        <taxon>Sterolibacteriaceae</taxon>
        <taxon>Methyloversatilis</taxon>
    </lineage>
</organism>
<keyword evidence="1" id="KW-0472">Membrane</keyword>
<dbReference type="AlphaFoldDB" id="F5R7K8"/>
<keyword evidence="1" id="KW-1133">Transmembrane helix</keyword>
<feature type="transmembrane region" description="Helical" evidence="1">
    <location>
        <begin position="159"/>
        <end position="183"/>
    </location>
</feature>